<dbReference type="HAMAP" id="MF_01006">
    <property type="entry name" value="Undec_diphosphatase"/>
    <property type="match status" value="1"/>
</dbReference>
<dbReference type="GO" id="GO:0071555">
    <property type="term" value="P:cell wall organization"/>
    <property type="evidence" value="ECO:0007669"/>
    <property type="project" value="UniProtKB-KW"/>
</dbReference>
<evidence type="ECO:0000256" key="9">
    <source>
        <dbReference type="ARBA" id="ARBA00023136"/>
    </source>
</evidence>
<dbReference type="GO" id="GO:0005886">
    <property type="term" value="C:plasma membrane"/>
    <property type="evidence" value="ECO:0007669"/>
    <property type="project" value="UniProtKB-SubCell"/>
</dbReference>
<evidence type="ECO:0000256" key="7">
    <source>
        <dbReference type="ARBA" id="ARBA00022801"/>
    </source>
</evidence>
<evidence type="ECO:0000256" key="8">
    <source>
        <dbReference type="ARBA" id="ARBA00022989"/>
    </source>
</evidence>
<dbReference type="NCBIfam" id="NF001393">
    <property type="entry name" value="PRK00281.2-4"/>
    <property type="match status" value="1"/>
</dbReference>
<keyword evidence="14" id="KW-0573">Peptidoglycan synthesis</keyword>
<evidence type="ECO:0000256" key="13">
    <source>
        <dbReference type="ARBA" id="ARBA00047594"/>
    </source>
</evidence>
<evidence type="ECO:0000256" key="3">
    <source>
        <dbReference type="ARBA" id="ARBA00012374"/>
    </source>
</evidence>
<evidence type="ECO:0000256" key="6">
    <source>
        <dbReference type="ARBA" id="ARBA00022692"/>
    </source>
</evidence>
<accession>A0A540VTI7</accession>
<dbReference type="EC" id="3.6.1.27" evidence="3 14"/>
<keyword evidence="5 14" id="KW-1003">Cell membrane</keyword>
<reference evidence="15 16" key="1">
    <citation type="submission" date="2019-06" db="EMBL/GenBank/DDBJ databases">
        <title>Metagenome assembled Genome of Spiribacter salinus SL48-SHIP from the microbial mat of Salt Lake 48 (Novosibirsk region, Russia).</title>
        <authorList>
            <person name="Shipova A."/>
            <person name="Rozanov A.S."/>
            <person name="Bryanskaya A.V."/>
            <person name="Peltek S.E."/>
        </authorList>
    </citation>
    <scope>NUCLEOTIDE SEQUENCE [LARGE SCALE GENOMIC DNA]</scope>
    <source>
        <strain evidence="15">SL48-SHIP-2</strain>
    </source>
</reference>
<comment type="function">
    <text evidence="14">Catalyzes the dephosphorylation of undecaprenyl diphosphate (UPP). Confers resistance to bacitracin.</text>
</comment>
<comment type="similarity">
    <text evidence="2 14">Belongs to the UppP family.</text>
</comment>
<feature type="transmembrane region" description="Helical" evidence="14">
    <location>
        <begin position="216"/>
        <end position="238"/>
    </location>
</feature>
<evidence type="ECO:0000256" key="1">
    <source>
        <dbReference type="ARBA" id="ARBA00004651"/>
    </source>
</evidence>
<dbReference type="PANTHER" id="PTHR30622">
    <property type="entry name" value="UNDECAPRENYL-DIPHOSPHATASE"/>
    <property type="match status" value="1"/>
</dbReference>
<evidence type="ECO:0000256" key="14">
    <source>
        <dbReference type="HAMAP-Rule" id="MF_01006"/>
    </source>
</evidence>
<dbReference type="Pfam" id="PF02673">
    <property type="entry name" value="BacA"/>
    <property type="match status" value="1"/>
</dbReference>
<name>A0A540VTI7_9GAMM</name>
<keyword evidence="8 14" id="KW-1133">Transmembrane helix</keyword>
<evidence type="ECO:0000256" key="5">
    <source>
        <dbReference type="ARBA" id="ARBA00022475"/>
    </source>
</evidence>
<dbReference type="EMBL" id="VIFK01000027">
    <property type="protein sequence ID" value="TQF00027.1"/>
    <property type="molecule type" value="Genomic_DNA"/>
</dbReference>
<evidence type="ECO:0000256" key="10">
    <source>
        <dbReference type="ARBA" id="ARBA00023251"/>
    </source>
</evidence>
<keyword evidence="6 14" id="KW-0812">Transmembrane</keyword>
<evidence type="ECO:0000256" key="4">
    <source>
        <dbReference type="ARBA" id="ARBA00021581"/>
    </source>
</evidence>
<dbReference type="AlphaFoldDB" id="A0A540VTI7"/>
<keyword evidence="14" id="KW-0133">Cell shape</keyword>
<organism evidence="15 16">
    <name type="scientific">Spiribacter salinus</name>
    <dbReference type="NCBI Taxonomy" id="1335746"/>
    <lineage>
        <taxon>Bacteria</taxon>
        <taxon>Pseudomonadati</taxon>
        <taxon>Pseudomonadota</taxon>
        <taxon>Gammaproteobacteria</taxon>
        <taxon>Chromatiales</taxon>
        <taxon>Ectothiorhodospiraceae</taxon>
        <taxon>Spiribacter</taxon>
    </lineage>
</organism>
<dbReference type="GO" id="GO:0050380">
    <property type="term" value="F:undecaprenyl-diphosphatase activity"/>
    <property type="evidence" value="ECO:0007669"/>
    <property type="project" value="UniProtKB-UniRule"/>
</dbReference>
<feature type="transmembrane region" description="Helical" evidence="14">
    <location>
        <begin position="85"/>
        <end position="104"/>
    </location>
</feature>
<sequence>MDSAQAFWLGLIQGITEFLPISSSAHLILLPQLLGWPDQGLAFDVAVHVGTLLAVVWHFRRQLLPLASQTLASASRREAVGESGLGWALIIGTMPLVLGALVLADAAETVFRGPQVIAWATIGFGLLLWLAARRGNRGKSEFDIGPWQALFIGSAQVLAIIPGTSRSGITMTAGLWLGLEATAAARFSFLLSIPAIALAGIWKTWQLMSTPAPVDWGVFALGVVVAGASAYACIRVFLALVARIGMTPFVVYRLALGVALLIVFGPGLAD</sequence>
<dbReference type="Proteomes" id="UP000315400">
    <property type="component" value="Unassembled WGS sequence"/>
</dbReference>
<evidence type="ECO:0000256" key="12">
    <source>
        <dbReference type="ARBA" id="ARBA00032932"/>
    </source>
</evidence>
<feature type="transmembrane region" description="Helical" evidence="14">
    <location>
        <begin position="173"/>
        <end position="196"/>
    </location>
</feature>
<comment type="catalytic activity">
    <reaction evidence="13 14">
        <text>di-trans,octa-cis-undecaprenyl diphosphate + H2O = di-trans,octa-cis-undecaprenyl phosphate + phosphate + H(+)</text>
        <dbReference type="Rhea" id="RHEA:28094"/>
        <dbReference type="ChEBI" id="CHEBI:15377"/>
        <dbReference type="ChEBI" id="CHEBI:15378"/>
        <dbReference type="ChEBI" id="CHEBI:43474"/>
        <dbReference type="ChEBI" id="CHEBI:58405"/>
        <dbReference type="ChEBI" id="CHEBI:60392"/>
        <dbReference type="EC" id="3.6.1.27"/>
    </reaction>
</comment>
<dbReference type="GO" id="GO:0009252">
    <property type="term" value="P:peptidoglycan biosynthetic process"/>
    <property type="evidence" value="ECO:0007669"/>
    <property type="project" value="UniProtKB-KW"/>
</dbReference>
<keyword evidence="10 14" id="KW-0046">Antibiotic resistance</keyword>
<evidence type="ECO:0000313" key="15">
    <source>
        <dbReference type="EMBL" id="TQF00027.1"/>
    </source>
</evidence>
<dbReference type="GO" id="GO:0046677">
    <property type="term" value="P:response to antibiotic"/>
    <property type="evidence" value="ECO:0007669"/>
    <property type="project" value="UniProtKB-UniRule"/>
</dbReference>
<dbReference type="InterPro" id="IPR003824">
    <property type="entry name" value="UppP"/>
</dbReference>
<feature type="transmembrane region" description="Helical" evidence="14">
    <location>
        <begin position="6"/>
        <end position="29"/>
    </location>
</feature>
<evidence type="ECO:0000256" key="11">
    <source>
        <dbReference type="ARBA" id="ARBA00032707"/>
    </source>
</evidence>
<comment type="caution">
    <text evidence="15">The sequence shown here is derived from an EMBL/GenBank/DDBJ whole genome shotgun (WGS) entry which is preliminary data.</text>
</comment>
<comment type="subcellular location">
    <subcellularLocation>
        <location evidence="1 14">Cell membrane</location>
        <topology evidence="1 14">Multi-pass membrane protein</topology>
    </subcellularLocation>
</comment>
<dbReference type="STRING" id="1260251.SPISAL_00580"/>
<keyword evidence="9 14" id="KW-0472">Membrane</keyword>
<evidence type="ECO:0000313" key="16">
    <source>
        <dbReference type="Proteomes" id="UP000315400"/>
    </source>
</evidence>
<proteinExistence type="inferred from homology"/>
<dbReference type="PANTHER" id="PTHR30622:SF4">
    <property type="entry name" value="UNDECAPRENYL-DIPHOSPHATASE"/>
    <property type="match status" value="1"/>
</dbReference>
<protein>
    <recommendedName>
        <fullName evidence="4 14">Undecaprenyl-diphosphatase</fullName>
        <ecNumber evidence="3 14">3.6.1.27</ecNumber>
    </recommendedName>
    <alternativeName>
        <fullName evidence="12 14">Bacitracin resistance protein</fullName>
    </alternativeName>
    <alternativeName>
        <fullName evidence="11 14">Undecaprenyl pyrophosphate phosphatase</fullName>
    </alternativeName>
</protein>
<feature type="transmembrane region" description="Helical" evidence="14">
    <location>
        <begin position="144"/>
        <end position="161"/>
    </location>
</feature>
<comment type="miscellaneous">
    <text evidence="14">Bacitracin is thought to be involved in the inhibition of peptidoglycan synthesis by sequestering undecaprenyl diphosphate, thereby reducing the pool of lipid carrier available.</text>
</comment>
<feature type="transmembrane region" description="Helical" evidence="14">
    <location>
        <begin position="116"/>
        <end position="132"/>
    </location>
</feature>
<evidence type="ECO:0000256" key="2">
    <source>
        <dbReference type="ARBA" id="ARBA00010621"/>
    </source>
</evidence>
<gene>
    <name evidence="14" type="primary">uppP</name>
    <name evidence="15" type="ORF">FKY71_05530</name>
</gene>
<dbReference type="GO" id="GO:0008360">
    <property type="term" value="P:regulation of cell shape"/>
    <property type="evidence" value="ECO:0007669"/>
    <property type="project" value="UniProtKB-KW"/>
</dbReference>
<keyword evidence="7 14" id="KW-0378">Hydrolase</keyword>
<feature type="transmembrane region" description="Helical" evidence="14">
    <location>
        <begin position="250"/>
        <end position="269"/>
    </location>
</feature>
<keyword evidence="14" id="KW-0961">Cell wall biogenesis/degradation</keyword>